<dbReference type="OrthoDB" id="6369483at2759"/>
<evidence type="ECO:0000256" key="1">
    <source>
        <dbReference type="ARBA" id="ARBA00022723"/>
    </source>
</evidence>
<accession>A0A9D3Q8A1</accession>
<dbReference type="Pfam" id="PF05485">
    <property type="entry name" value="THAP"/>
    <property type="match status" value="1"/>
</dbReference>
<evidence type="ECO:0000313" key="10">
    <source>
        <dbReference type="Proteomes" id="UP001046870"/>
    </source>
</evidence>
<evidence type="ECO:0000259" key="8">
    <source>
        <dbReference type="PROSITE" id="PS50950"/>
    </source>
</evidence>
<feature type="compositionally biased region" description="Basic and acidic residues" evidence="7">
    <location>
        <begin position="125"/>
        <end position="147"/>
    </location>
</feature>
<evidence type="ECO:0000256" key="5">
    <source>
        <dbReference type="PROSITE-ProRule" id="PRU00309"/>
    </source>
</evidence>
<keyword evidence="3" id="KW-0862">Zinc</keyword>
<dbReference type="AlphaFoldDB" id="A0A9D3Q8A1"/>
<feature type="coiled-coil region" evidence="6">
    <location>
        <begin position="223"/>
        <end position="250"/>
    </location>
</feature>
<evidence type="ECO:0000256" key="3">
    <source>
        <dbReference type="ARBA" id="ARBA00022833"/>
    </source>
</evidence>
<evidence type="ECO:0000256" key="2">
    <source>
        <dbReference type="ARBA" id="ARBA00022771"/>
    </source>
</evidence>
<evidence type="ECO:0000313" key="9">
    <source>
        <dbReference type="EMBL" id="KAG7481593.1"/>
    </source>
</evidence>
<reference evidence="9" key="1">
    <citation type="submission" date="2021-01" db="EMBL/GenBank/DDBJ databases">
        <authorList>
            <person name="Zahm M."/>
            <person name="Roques C."/>
            <person name="Cabau C."/>
            <person name="Klopp C."/>
            <person name="Donnadieu C."/>
            <person name="Jouanno E."/>
            <person name="Lampietro C."/>
            <person name="Louis A."/>
            <person name="Herpin A."/>
            <person name="Echchiki A."/>
            <person name="Berthelot C."/>
            <person name="Parey E."/>
            <person name="Roest-Crollius H."/>
            <person name="Braasch I."/>
            <person name="Postlethwait J."/>
            <person name="Bobe J."/>
            <person name="Montfort J."/>
            <person name="Bouchez O."/>
            <person name="Begum T."/>
            <person name="Mejri S."/>
            <person name="Adams A."/>
            <person name="Chen W.-J."/>
            <person name="Guiguen Y."/>
        </authorList>
    </citation>
    <scope>NUCLEOTIDE SEQUENCE</scope>
    <source>
        <strain evidence="9">YG-15Mar2019-1</strain>
        <tissue evidence="9">Brain</tissue>
    </source>
</reference>
<keyword evidence="4 5" id="KW-0238">DNA-binding</keyword>
<dbReference type="InterPro" id="IPR006612">
    <property type="entry name" value="THAP_Znf"/>
</dbReference>
<name>A0A9D3Q8A1_MEGAT</name>
<feature type="domain" description="THAP-type" evidence="8">
    <location>
        <begin position="1"/>
        <end position="98"/>
    </location>
</feature>
<sequence length="288" mass="32880">MGRTCCVIGCNVRSHDRQGKKMPNGVSFYCFPMWKQHEGSHVSDLKRRRTAWISAVRRTDINFSSIPRSLKVCSRHFHSGKPAYEMDETNPDWAPTLHLGHSEVRVKESDRHARRLRRRLSRARVGGDDHNESEALTEDRATEHVGEARTVGKAAEDEEGKDQAEMDIAENKQVDQAVVEAAEDEQAGQAVVEAADEEDGDQAEAEVAHEPAAKRPRTECQFCEHSRAEINHLLQENRELRSELNKRKMDEDFLKDNTGKTWFPEFLVWKDTYHSHVFQGPNNKVAVV</sequence>
<evidence type="ECO:0000256" key="6">
    <source>
        <dbReference type="SAM" id="Coils"/>
    </source>
</evidence>
<keyword evidence="1" id="KW-0479">Metal-binding</keyword>
<proteinExistence type="predicted"/>
<feature type="region of interest" description="Disordered" evidence="7">
    <location>
        <begin position="119"/>
        <end position="163"/>
    </location>
</feature>
<dbReference type="Proteomes" id="UP001046870">
    <property type="component" value="Chromosome 4"/>
</dbReference>
<evidence type="ECO:0000256" key="7">
    <source>
        <dbReference type="SAM" id="MobiDB-lite"/>
    </source>
</evidence>
<keyword evidence="2 5" id="KW-0863">Zinc-finger</keyword>
<keyword evidence="10" id="KW-1185">Reference proteome</keyword>
<dbReference type="SMART" id="SM00980">
    <property type="entry name" value="THAP"/>
    <property type="match status" value="1"/>
</dbReference>
<comment type="caution">
    <text evidence="9">The sequence shown here is derived from an EMBL/GenBank/DDBJ whole genome shotgun (WGS) entry which is preliminary data.</text>
</comment>
<protein>
    <recommendedName>
        <fullName evidence="8">THAP-type domain-containing protein</fullName>
    </recommendedName>
</protein>
<evidence type="ECO:0000256" key="4">
    <source>
        <dbReference type="ARBA" id="ARBA00023125"/>
    </source>
</evidence>
<dbReference type="GO" id="GO:0008270">
    <property type="term" value="F:zinc ion binding"/>
    <property type="evidence" value="ECO:0007669"/>
    <property type="project" value="UniProtKB-KW"/>
</dbReference>
<dbReference type="SUPFAM" id="SSF57716">
    <property type="entry name" value="Glucocorticoid receptor-like (DNA-binding domain)"/>
    <property type="match status" value="1"/>
</dbReference>
<dbReference type="EMBL" id="JAFDVH010000004">
    <property type="protein sequence ID" value="KAG7481593.1"/>
    <property type="molecule type" value="Genomic_DNA"/>
</dbReference>
<dbReference type="GO" id="GO:0003677">
    <property type="term" value="F:DNA binding"/>
    <property type="evidence" value="ECO:0007669"/>
    <property type="project" value="UniProtKB-UniRule"/>
</dbReference>
<dbReference type="PROSITE" id="PS50950">
    <property type="entry name" value="ZF_THAP"/>
    <property type="match status" value="1"/>
</dbReference>
<gene>
    <name evidence="9" type="ORF">MATL_G00068350</name>
</gene>
<organism evidence="9 10">
    <name type="scientific">Megalops atlanticus</name>
    <name type="common">Tarpon</name>
    <name type="synonym">Clupea gigantea</name>
    <dbReference type="NCBI Taxonomy" id="7932"/>
    <lineage>
        <taxon>Eukaryota</taxon>
        <taxon>Metazoa</taxon>
        <taxon>Chordata</taxon>
        <taxon>Craniata</taxon>
        <taxon>Vertebrata</taxon>
        <taxon>Euteleostomi</taxon>
        <taxon>Actinopterygii</taxon>
        <taxon>Neopterygii</taxon>
        <taxon>Teleostei</taxon>
        <taxon>Elopiformes</taxon>
        <taxon>Megalopidae</taxon>
        <taxon>Megalops</taxon>
    </lineage>
</organism>
<keyword evidence="6" id="KW-0175">Coiled coil</keyword>